<sequence>MLKVVPVPKCRRAYNTTGYTVRTDEEHSGAKHAKFDHTPMTTETESASRSVTCSQADTEDGNVQMKITEGKVVTGGAVAYNTENNRTTNWNSTGRGNPCGSRVGVLAGRGTGHKNVTREVVTPARVPTTFKACSSSLAPQVIQLHPKQPIDILDNLPTPQAFSPCPRRLPGASTLHLDPLQASHSIPSCLTPSPGVPNEREASHLIAKCPSRKGCVPFNLHVSQTKASHWITKHPSQKALQTKVKREVNHSITRHPKQKGGAPVTLRVFHWITKCPN</sequence>
<dbReference type="EMBL" id="MU266969">
    <property type="protein sequence ID" value="KAH7917682.1"/>
    <property type="molecule type" value="Genomic_DNA"/>
</dbReference>
<dbReference type="Proteomes" id="UP000790709">
    <property type="component" value="Unassembled WGS sequence"/>
</dbReference>
<reference evidence="1" key="1">
    <citation type="journal article" date="2021" name="New Phytol.">
        <title>Evolutionary innovations through gain and loss of genes in the ectomycorrhizal Boletales.</title>
        <authorList>
            <person name="Wu G."/>
            <person name="Miyauchi S."/>
            <person name="Morin E."/>
            <person name="Kuo A."/>
            <person name="Drula E."/>
            <person name="Varga T."/>
            <person name="Kohler A."/>
            <person name="Feng B."/>
            <person name="Cao Y."/>
            <person name="Lipzen A."/>
            <person name="Daum C."/>
            <person name="Hundley H."/>
            <person name="Pangilinan J."/>
            <person name="Johnson J."/>
            <person name="Barry K."/>
            <person name="LaButti K."/>
            <person name="Ng V."/>
            <person name="Ahrendt S."/>
            <person name="Min B."/>
            <person name="Choi I.G."/>
            <person name="Park H."/>
            <person name="Plett J.M."/>
            <person name="Magnuson J."/>
            <person name="Spatafora J.W."/>
            <person name="Nagy L.G."/>
            <person name="Henrissat B."/>
            <person name="Grigoriev I.V."/>
            <person name="Yang Z.L."/>
            <person name="Xu J."/>
            <person name="Martin F.M."/>
        </authorList>
    </citation>
    <scope>NUCLEOTIDE SEQUENCE</scope>
    <source>
        <strain evidence="1">KUC20120723A-06</strain>
    </source>
</reference>
<accession>A0ACB8AWL9</accession>
<name>A0ACB8AWL9_9AGAM</name>
<proteinExistence type="predicted"/>
<comment type="caution">
    <text evidence="1">The sequence shown here is derived from an EMBL/GenBank/DDBJ whole genome shotgun (WGS) entry which is preliminary data.</text>
</comment>
<protein>
    <submittedName>
        <fullName evidence="1">Uncharacterized protein</fullName>
    </submittedName>
</protein>
<organism evidence="1 2">
    <name type="scientific">Leucogyrophana mollusca</name>
    <dbReference type="NCBI Taxonomy" id="85980"/>
    <lineage>
        <taxon>Eukaryota</taxon>
        <taxon>Fungi</taxon>
        <taxon>Dikarya</taxon>
        <taxon>Basidiomycota</taxon>
        <taxon>Agaricomycotina</taxon>
        <taxon>Agaricomycetes</taxon>
        <taxon>Agaricomycetidae</taxon>
        <taxon>Boletales</taxon>
        <taxon>Boletales incertae sedis</taxon>
        <taxon>Leucogyrophana</taxon>
    </lineage>
</organism>
<evidence type="ECO:0000313" key="1">
    <source>
        <dbReference type="EMBL" id="KAH7917682.1"/>
    </source>
</evidence>
<evidence type="ECO:0000313" key="2">
    <source>
        <dbReference type="Proteomes" id="UP000790709"/>
    </source>
</evidence>
<keyword evidence="2" id="KW-1185">Reference proteome</keyword>
<gene>
    <name evidence="1" type="ORF">BV22DRAFT_1052264</name>
</gene>